<dbReference type="PANTHER" id="PTHR34496:SF6">
    <property type="entry name" value="GLYCOSYLTRANSFERASE 2-LIKE DOMAIN-CONTAINING PROTEIN"/>
    <property type="match status" value="1"/>
</dbReference>
<reference evidence="3" key="1">
    <citation type="submission" date="2021-01" db="EMBL/GenBank/DDBJ databases">
        <authorList>
            <person name="Corre E."/>
            <person name="Pelletier E."/>
            <person name="Niang G."/>
            <person name="Scheremetjew M."/>
            <person name="Finn R."/>
            <person name="Kale V."/>
            <person name="Holt S."/>
            <person name="Cochrane G."/>
            <person name="Meng A."/>
            <person name="Brown T."/>
            <person name="Cohen L."/>
        </authorList>
    </citation>
    <scope>NUCLEOTIDE SEQUENCE</scope>
    <source>
        <strain evidence="3">CCMP1510</strain>
    </source>
</reference>
<dbReference type="EMBL" id="HBIJ01001185">
    <property type="protein sequence ID" value="CAE0360150.1"/>
    <property type="molecule type" value="Transcribed_RNA"/>
</dbReference>
<accession>A0A7S3NHA1</accession>
<feature type="compositionally biased region" description="Basic and acidic residues" evidence="1">
    <location>
        <begin position="435"/>
        <end position="461"/>
    </location>
</feature>
<dbReference type="PANTHER" id="PTHR34496">
    <property type="entry name" value="GLCNAC TRANSFERASE-RELATED"/>
    <property type="match status" value="1"/>
</dbReference>
<keyword evidence="2" id="KW-0812">Transmembrane</keyword>
<gene>
    <name evidence="3" type="ORF">ALAG00032_LOCUS879</name>
</gene>
<dbReference type="InterPro" id="IPR021067">
    <property type="entry name" value="Glycosyltransferase"/>
</dbReference>
<dbReference type="Pfam" id="PF11397">
    <property type="entry name" value="GlcNAc"/>
    <property type="match status" value="2"/>
</dbReference>
<feature type="compositionally biased region" description="Basic residues" evidence="1">
    <location>
        <begin position="480"/>
        <end position="495"/>
    </location>
</feature>
<keyword evidence="2" id="KW-1133">Transmembrane helix</keyword>
<organism evidence="3">
    <name type="scientific">Aureoumbra lagunensis</name>
    <dbReference type="NCBI Taxonomy" id="44058"/>
    <lineage>
        <taxon>Eukaryota</taxon>
        <taxon>Sar</taxon>
        <taxon>Stramenopiles</taxon>
        <taxon>Ochrophyta</taxon>
        <taxon>Pelagophyceae</taxon>
        <taxon>Pelagomonadales</taxon>
        <taxon>Aureoumbra</taxon>
    </lineage>
</organism>
<name>A0A7S3NHA1_9STRA</name>
<evidence type="ECO:0000256" key="2">
    <source>
        <dbReference type="SAM" id="Phobius"/>
    </source>
</evidence>
<proteinExistence type="predicted"/>
<protein>
    <submittedName>
        <fullName evidence="3">Uncharacterized protein</fullName>
    </submittedName>
</protein>
<feature type="region of interest" description="Disordered" evidence="1">
    <location>
        <begin position="432"/>
        <end position="495"/>
    </location>
</feature>
<evidence type="ECO:0000256" key="1">
    <source>
        <dbReference type="SAM" id="MobiDB-lite"/>
    </source>
</evidence>
<sequence length="571" mass="64837">MADEVGGVDPSSGCALLDRRCTVPVQRQKNDVPIVWVGPNDGRWIRVVETEEVDPDAPQPCPPDGSEKEALEDGIIFAAIASFRDSLCATTVHGLFSRATHPERVRVGVIQQNKEDEDEDCFDTYCALARAYWGVLHNESCPFGSQVSIRRFSSDAAKGPTWARAQDSDMIPNDATFCLRTDSHMAFVQGWDVKQISQWYLARNEFAVISTYVADATQIKTDGTEINVNGKWEVPHLCSIIWQDGHVRNQQAKAARNLKRPKLATLWAAGLSFSKCHAERTVPYDPYTPYIFWGEEFSRTARFFTHGYDIYTPHRTIIAHDYKHTQGDPTHYKWNGRGGPRIAQNKTIIKAKQYSNKRIWSLLGMPGADPNLVIEPTYALGPMRTLQQLEEFTGIMLHNRSIASNRCGNIDWVPWDCQQKLLLQALHSADNLPSAEEKEKEQNKKDKDFLPQHDDQTDHLPRANTPLGEDLLTSNDSPFRHHPRRGPRPPRIRKISNRDETNIGDDVLLPTNLFAITSRVARRREEITNPFLTLLIPGTLLLICTGLCLRRLLRGCAKRHRRHKLHVTKVY</sequence>
<dbReference type="AlphaFoldDB" id="A0A7S3NHA1"/>
<evidence type="ECO:0000313" key="3">
    <source>
        <dbReference type="EMBL" id="CAE0360150.1"/>
    </source>
</evidence>
<keyword evidence="2" id="KW-0472">Membrane</keyword>
<feature type="transmembrane region" description="Helical" evidence="2">
    <location>
        <begin position="531"/>
        <end position="553"/>
    </location>
</feature>